<keyword evidence="3" id="KW-1185">Reference proteome</keyword>
<reference evidence="2 3" key="1">
    <citation type="journal article" date="2017" name="Curr. Biol.">
        <title>Genome architecture and evolution of a unichromosomal asexual nematode.</title>
        <authorList>
            <person name="Fradin H."/>
            <person name="Zegar C."/>
            <person name="Gutwein M."/>
            <person name="Lucas J."/>
            <person name="Kovtun M."/>
            <person name="Corcoran D."/>
            <person name="Baugh L.R."/>
            <person name="Kiontke K."/>
            <person name="Gunsalus K."/>
            <person name="Fitch D.H."/>
            <person name="Piano F."/>
        </authorList>
    </citation>
    <scope>NUCLEOTIDE SEQUENCE [LARGE SCALE GENOMIC DNA]</scope>
    <source>
        <strain evidence="2">PF1309</strain>
    </source>
</reference>
<evidence type="ECO:0000313" key="3">
    <source>
        <dbReference type="Proteomes" id="UP000218231"/>
    </source>
</evidence>
<feature type="region of interest" description="Disordered" evidence="1">
    <location>
        <begin position="173"/>
        <end position="196"/>
    </location>
</feature>
<comment type="caution">
    <text evidence="2">The sequence shown here is derived from an EMBL/GenBank/DDBJ whole genome shotgun (WGS) entry which is preliminary data.</text>
</comment>
<accession>A0A2A2M1X4</accession>
<proteinExistence type="predicted"/>
<organism evidence="2 3">
    <name type="scientific">Diploscapter pachys</name>
    <dbReference type="NCBI Taxonomy" id="2018661"/>
    <lineage>
        <taxon>Eukaryota</taxon>
        <taxon>Metazoa</taxon>
        <taxon>Ecdysozoa</taxon>
        <taxon>Nematoda</taxon>
        <taxon>Chromadorea</taxon>
        <taxon>Rhabditida</taxon>
        <taxon>Rhabditina</taxon>
        <taxon>Rhabditomorpha</taxon>
        <taxon>Rhabditoidea</taxon>
        <taxon>Rhabditidae</taxon>
        <taxon>Diploscapter</taxon>
    </lineage>
</organism>
<sequence length="196" mass="21289">MHRDEAIGRVPQRMIRWERLRRGGIEEGARDRTVGQRRDQRVLIDHVAAGDVDEPRAALHCRELLRPDHRAGRIGRGGGKDDPVVIPDLRRPLIGGKRAVAAGAGDAGDVHAESGETLADQAADRAIADDERARVGQFDAARRDHRPFAAIRHANDLIIALRGGEDAEHGIFGHRNRIDPGAVGDASAPPRGSPVR</sequence>
<dbReference type="EMBL" id="LIAE01006184">
    <property type="protein sequence ID" value="PAV92472.1"/>
    <property type="molecule type" value="Genomic_DNA"/>
</dbReference>
<evidence type="ECO:0000313" key="2">
    <source>
        <dbReference type="EMBL" id="PAV92472.1"/>
    </source>
</evidence>
<evidence type="ECO:0000256" key="1">
    <source>
        <dbReference type="SAM" id="MobiDB-lite"/>
    </source>
</evidence>
<gene>
    <name evidence="2" type="ORF">WR25_18308</name>
</gene>
<name>A0A2A2M1X4_9BILA</name>
<dbReference type="AlphaFoldDB" id="A0A2A2M1X4"/>
<protein>
    <submittedName>
        <fullName evidence="2">Uncharacterized protein</fullName>
    </submittedName>
</protein>
<dbReference type="Proteomes" id="UP000218231">
    <property type="component" value="Unassembled WGS sequence"/>
</dbReference>